<accession>A0A059EW24</accession>
<evidence type="ECO:0000313" key="3">
    <source>
        <dbReference type="Proteomes" id="UP000030655"/>
    </source>
</evidence>
<feature type="non-terminal residue" evidence="2">
    <location>
        <position position="1"/>
    </location>
</feature>
<dbReference type="Proteomes" id="UP000030655">
    <property type="component" value="Unassembled WGS sequence"/>
</dbReference>
<dbReference type="InterPro" id="IPR024445">
    <property type="entry name" value="Tnp_ISXO2-like"/>
</dbReference>
<name>A0A059EW24_9MICR</name>
<protein>
    <recommendedName>
        <fullName evidence="1">ISXO2-like transposase domain-containing protein</fullName>
    </recommendedName>
</protein>
<sequence length="68" mass="7958">NYRCKSHRGRSPHNRTDAITIVEFKNNMTRAFAKTISNEEDATLLPIIMKQIKPLSTIYTDEFRSYSH</sequence>
<proteinExistence type="predicted"/>
<organism evidence="2 3">
    <name type="scientific">Anncaliia algerae PRA339</name>
    <dbReference type="NCBI Taxonomy" id="1288291"/>
    <lineage>
        <taxon>Eukaryota</taxon>
        <taxon>Fungi</taxon>
        <taxon>Fungi incertae sedis</taxon>
        <taxon>Microsporidia</taxon>
        <taxon>Tubulinosematoidea</taxon>
        <taxon>Tubulinosematidae</taxon>
        <taxon>Anncaliia</taxon>
    </lineage>
</organism>
<reference evidence="3" key="1">
    <citation type="submission" date="2013-02" db="EMBL/GenBank/DDBJ databases">
        <authorList>
            <consortium name="The Broad Institute Genome Sequencing Platform"/>
            <person name="Cuomo C."/>
            <person name="Becnel J."/>
            <person name="Sanscrainte N."/>
            <person name="Walker B."/>
            <person name="Young S.K."/>
            <person name="Zeng Q."/>
            <person name="Gargeya S."/>
            <person name="Fitzgerald M."/>
            <person name="Haas B."/>
            <person name="Abouelleil A."/>
            <person name="Alvarado L."/>
            <person name="Arachchi H.M."/>
            <person name="Berlin A.M."/>
            <person name="Chapman S.B."/>
            <person name="Dewar J."/>
            <person name="Goldberg J."/>
            <person name="Griggs A."/>
            <person name="Gujja S."/>
            <person name="Hansen M."/>
            <person name="Howarth C."/>
            <person name="Imamovic A."/>
            <person name="Larimer J."/>
            <person name="McCowan C."/>
            <person name="Murphy C."/>
            <person name="Neiman D."/>
            <person name="Pearson M."/>
            <person name="Priest M."/>
            <person name="Roberts A."/>
            <person name="Saif S."/>
            <person name="Shea T."/>
            <person name="Sisk P."/>
            <person name="Sykes S."/>
            <person name="Wortman J."/>
            <person name="Nusbaum C."/>
            <person name="Birren B."/>
        </authorList>
    </citation>
    <scope>NUCLEOTIDE SEQUENCE [LARGE SCALE GENOMIC DNA]</scope>
    <source>
        <strain evidence="3">PRA339</strain>
    </source>
</reference>
<evidence type="ECO:0000259" key="1">
    <source>
        <dbReference type="Pfam" id="PF12762"/>
    </source>
</evidence>
<gene>
    <name evidence="2" type="ORF">H312_03574</name>
</gene>
<dbReference type="VEuPathDB" id="MicrosporidiaDB:H312_03574"/>
<dbReference type="HOGENOM" id="CLU_044348_7_2_1"/>
<dbReference type="AlphaFoldDB" id="A0A059EW24"/>
<dbReference type="Pfam" id="PF12762">
    <property type="entry name" value="DDE_Tnp_IS1595"/>
    <property type="match status" value="1"/>
</dbReference>
<feature type="domain" description="ISXO2-like transposase" evidence="1">
    <location>
        <begin position="5"/>
        <end position="67"/>
    </location>
</feature>
<reference evidence="2 3" key="2">
    <citation type="submission" date="2014-03" db="EMBL/GenBank/DDBJ databases">
        <title>The Genome Sequence of Anncaliia algerae insect isolate PRA339.</title>
        <authorList>
            <consortium name="The Broad Institute Genome Sequencing Platform"/>
            <consortium name="The Broad Institute Genome Sequencing Center for Infectious Disease"/>
            <person name="Cuomo C."/>
            <person name="Becnel J."/>
            <person name="Sanscrainte N."/>
            <person name="Walker B."/>
            <person name="Young S.K."/>
            <person name="Zeng Q."/>
            <person name="Gargeya S."/>
            <person name="Fitzgerald M."/>
            <person name="Haas B."/>
            <person name="Abouelleil A."/>
            <person name="Alvarado L."/>
            <person name="Arachchi H.M."/>
            <person name="Berlin A.M."/>
            <person name="Chapman S.B."/>
            <person name="Dewar J."/>
            <person name="Goldberg J."/>
            <person name="Griggs A."/>
            <person name="Gujja S."/>
            <person name="Hansen M."/>
            <person name="Howarth C."/>
            <person name="Imamovic A."/>
            <person name="Larimer J."/>
            <person name="McCowan C."/>
            <person name="Murphy C."/>
            <person name="Neiman D."/>
            <person name="Pearson M."/>
            <person name="Priest M."/>
            <person name="Roberts A."/>
            <person name="Saif S."/>
            <person name="Shea T."/>
            <person name="Sisk P."/>
            <person name="Sykes S."/>
            <person name="Wortman J."/>
            <person name="Nusbaum C."/>
            <person name="Birren B."/>
        </authorList>
    </citation>
    <scope>NUCLEOTIDE SEQUENCE [LARGE SCALE GENOMIC DNA]</scope>
    <source>
        <strain evidence="2 3">PRA339</strain>
    </source>
</reference>
<dbReference type="EMBL" id="KK365410">
    <property type="protein sequence ID" value="KCZ79042.1"/>
    <property type="molecule type" value="Genomic_DNA"/>
</dbReference>
<evidence type="ECO:0000313" key="2">
    <source>
        <dbReference type="EMBL" id="KCZ79042.1"/>
    </source>
</evidence>
<keyword evidence="3" id="KW-1185">Reference proteome</keyword>